<keyword evidence="5" id="KW-0804">Transcription</keyword>
<evidence type="ECO:0000256" key="1">
    <source>
        <dbReference type="ARBA" id="ARBA00010641"/>
    </source>
</evidence>
<sequence length="421" mass="44645">MTHGARATTGAGARATTGAGARATTGAGARATTGAGAVATARTTARTTTVRTARTAVVTTTVTANVTVSGSALERARAGDGDAFRDLTEPYRRELHLHCYRMLGSVQDAEDAVQETLLAAWRGLEGFQERSSVRAWLYRIATNRCLNVLRAAGRRPRTASTEPGARAPSDLGLSDLRPSDLPPVLPEPTRRSEPPRYEPYPDALLAELPDAAPGPEARYETRESLALAFVAGLQRLPARQRAVLVLRDVLGFRAAEVADLLDVSGVSVNSALQRARATLDGNLPPRGRDALPLPRSAREREIAERFAAAVEGSDIDGLLALLTGDAWLTMPPEPLAYQGRAAIARFYQALPWWGGRSLRLLPTRANGSPAFGCYLRAAGSSGADPYGLVVLTLTGDGISAVTRFGDPALLPRFGLPDRLPG</sequence>
<comment type="similarity">
    <text evidence="1">Belongs to the sigma-70 factor family. ECF subfamily.</text>
</comment>
<dbReference type="NCBIfam" id="NF006089">
    <property type="entry name" value="PRK08241.1"/>
    <property type="match status" value="1"/>
</dbReference>
<name>A0ABS7Q9Q1_9ACTN</name>
<evidence type="ECO:0000256" key="6">
    <source>
        <dbReference type="SAM" id="MobiDB-lite"/>
    </source>
</evidence>
<feature type="domain" description="RNA polymerase sigma-70 region 2" evidence="7">
    <location>
        <begin position="89"/>
        <end position="155"/>
    </location>
</feature>
<evidence type="ECO:0000313" key="9">
    <source>
        <dbReference type="EMBL" id="MBY8879571.1"/>
    </source>
</evidence>
<evidence type="ECO:0000259" key="7">
    <source>
        <dbReference type="Pfam" id="PF04542"/>
    </source>
</evidence>
<dbReference type="Pfam" id="PF08281">
    <property type="entry name" value="Sigma70_r4_2"/>
    <property type="match status" value="1"/>
</dbReference>
<gene>
    <name evidence="9" type="ORF">K7862_18285</name>
</gene>
<reference evidence="9 10" key="1">
    <citation type="submission" date="2021-08" db="EMBL/GenBank/DDBJ databases">
        <title>WGS of actinomycetes from Thailand.</title>
        <authorList>
            <person name="Thawai C."/>
        </authorList>
    </citation>
    <scope>NUCLEOTIDE SEQUENCE [LARGE SCALE GENOMIC DNA]</scope>
    <source>
        <strain evidence="9 10">PLK6-54</strain>
    </source>
</reference>
<evidence type="ECO:0000259" key="8">
    <source>
        <dbReference type="Pfam" id="PF08281"/>
    </source>
</evidence>
<dbReference type="NCBIfam" id="TIGR02937">
    <property type="entry name" value="sigma70-ECF"/>
    <property type="match status" value="1"/>
</dbReference>
<proteinExistence type="inferred from homology"/>
<dbReference type="InterPro" id="IPR032710">
    <property type="entry name" value="NTF2-like_dom_sf"/>
</dbReference>
<feature type="domain" description="RNA polymerase sigma factor 70 region 4 type 2" evidence="8">
    <location>
        <begin position="232"/>
        <end position="279"/>
    </location>
</feature>
<dbReference type="Pfam" id="PF04542">
    <property type="entry name" value="Sigma70_r2"/>
    <property type="match status" value="1"/>
</dbReference>
<dbReference type="InterPro" id="IPR013325">
    <property type="entry name" value="RNA_pol_sigma_r2"/>
</dbReference>
<dbReference type="SUPFAM" id="SSF88946">
    <property type="entry name" value="Sigma2 domain of RNA polymerase sigma factors"/>
    <property type="match status" value="1"/>
</dbReference>
<dbReference type="InterPro" id="IPR013324">
    <property type="entry name" value="RNA_pol_sigma_r3/r4-like"/>
</dbReference>
<dbReference type="PANTHER" id="PTHR43133:SF65">
    <property type="entry name" value="ECF RNA POLYMERASE SIGMA FACTOR SIGG"/>
    <property type="match status" value="1"/>
</dbReference>
<organism evidence="9 10">
    <name type="scientific">Actinacidiphila acidipaludis</name>
    <dbReference type="NCBI Taxonomy" id="2873382"/>
    <lineage>
        <taxon>Bacteria</taxon>
        <taxon>Bacillati</taxon>
        <taxon>Actinomycetota</taxon>
        <taxon>Actinomycetes</taxon>
        <taxon>Kitasatosporales</taxon>
        <taxon>Streptomycetaceae</taxon>
        <taxon>Actinacidiphila</taxon>
    </lineage>
</organism>
<dbReference type="Proteomes" id="UP000778578">
    <property type="component" value="Unassembled WGS sequence"/>
</dbReference>
<dbReference type="SUPFAM" id="SSF88659">
    <property type="entry name" value="Sigma3 and sigma4 domains of RNA polymerase sigma factors"/>
    <property type="match status" value="1"/>
</dbReference>
<keyword evidence="3" id="KW-0805">Transcription regulation</keyword>
<keyword evidence="10" id="KW-1185">Reference proteome</keyword>
<feature type="region of interest" description="Disordered" evidence="6">
    <location>
        <begin position="1"/>
        <end position="46"/>
    </location>
</feature>
<protein>
    <submittedName>
        <fullName evidence="9">Sigma-70 family RNA polymerase sigma factor</fullName>
    </submittedName>
</protein>
<comment type="subunit">
    <text evidence="2">Interacts transiently with the RNA polymerase catalytic core formed by RpoA, RpoB, RpoC and RpoZ (2 alpha, 1 beta, 1 beta' and 1 omega subunit) to form the RNA polymerase holoenzyme that can initiate transcription.</text>
</comment>
<evidence type="ECO:0000256" key="2">
    <source>
        <dbReference type="ARBA" id="ARBA00011344"/>
    </source>
</evidence>
<feature type="region of interest" description="Disordered" evidence="6">
    <location>
        <begin position="153"/>
        <end position="201"/>
    </location>
</feature>
<dbReference type="SUPFAM" id="SSF54427">
    <property type="entry name" value="NTF2-like"/>
    <property type="match status" value="1"/>
</dbReference>
<dbReference type="PANTHER" id="PTHR43133">
    <property type="entry name" value="RNA POLYMERASE ECF-TYPE SIGMA FACTO"/>
    <property type="match status" value="1"/>
</dbReference>
<comment type="caution">
    <text evidence="9">The sequence shown here is derived from an EMBL/GenBank/DDBJ whole genome shotgun (WGS) entry which is preliminary data.</text>
</comment>
<dbReference type="InterPro" id="IPR007627">
    <property type="entry name" value="RNA_pol_sigma70_r2"/>
</dbReference>
<evidence type="ECO:0000256" key="4">
    <source>
        <dbReference type="ARBA" id="ARBA00023082"/>
    </source>
</evidence>
<dbReference type="Gene3D" id="3.10.450.50">
    <property type="match status" value="1"/>
</dbReference>
<accession>A0ABS7Q9Q1</accession>
<dbReference type="Gene3D" id="1.10.1740.10">
    <property type="match status" value="1"/>
</dbReference>
<dbReference type="InterPro" id="IPR036388">
    <property type="entry name" value="WH-like_DNA-bd_sf"/>
</dbReference>
<evidence type="ECO:0000313" key="10">
    <source>
        <dbReference type="Proteomes" id="UP000778578"/>
    </source>
</evidence>
<dbReference type="InterPro" id="IPR014305">
    <property type="entry name" value="RNA_pol_sigma-G_actinobac"/>
</dbReference>
<dbReference type="InterPro" id="IPR014284">
    <property type="entry name" value="RNA_pol_sigma-70_dom"/>
</dbReference>
<evidence type="ECO:0000256" key="5">
    <source>
        <dbReference type="ARBA" id="ARBA00023163"/>
    </source>
</evidence>
<dbReference type="Gene3D" id="1.10.10.10">
    <property type="entry name" value="Winged helix-like DNA-binding domain superfamily/Winged helix DNA-binding domain"/>
    <property type="match status" value="1"/>
</dbReference>
<keyword evidence="4" id="KW-0731">Sigma factor</keyword>
<dbReference type="InterPro" id="IPR013249">
    <property type="entry name" value="RNA_pol_sigma70_r4_t2"/>
</dbReference>
<evidence type="ECO:0000256" key="3">
    <source>
        <dbReference type="ARBA" id="ARBA00023015"/>
    </source>
</evidence>
<dbReference type="InterPro" id="IPR039425">
    <property type="entry name" value="RNA_pol_sigma-70-like"/>
</dbReference>
<dbReference type="EMBL" id="JAINZZ010000021">
    <property type="protein sequence ID" value="MBY8879571.1"/>
    <property type="molecule type" value="Genomic_DNA"/>
</dbReference>
<dbReference type="CDD" id="cd06171">
    <property type="entry name" value="Sigma70_r4"/>
    <property type="match status" value="1"/>
</dbReference>
<dbReference type="NCBIfam" id="TIGR02960">
    <property type="entry name" value="SigX5"/>
    <property type="match status" value="1"/>
</dbReference>